<evidence type="ECO:0000313" key="2">
    <source>
        <dbReference type="EMBL" id="MBX8644561.1"/>
    </source>
</evidence>
<sequence>MSKTGFRLLISLFSIVVVILLLSVFYLFSITQMEQYSVIAAGQKVNVSYFSPVTRVYSISYPGYISMKFSSNAPVLIRISFSYGG</sequence>
<proteinExistence type="predicted"/>
<evidence type="ECO:0000256" key="1">
    <source>
        <dbReference type="SAM" id="Phobius"/>
    </source>
</evidence>
<keyword evidence="1" id="KW-1133">Transmembrane helix</keyword>
<gene>
    <name evidence="2" type="ORF">KIY12_07570</name>
</gene>
<dbReference type="Proteomes" id="UP000750197">
    <property type="component" value="Unassembled WGS sequence"/>
</dbReference>
<name>A0A8J8CGP0_9ARCH</name>
<dbReference type="AlphaFoldDB" id="A0A8J8CGP0"/>
<evidence type="ECO:0000313" key="3">
    <source>
        <dbReference type="Proteomes" id="UP000750197"/>
    </source>
</evidence>
<feature type="transmembrane region" description="Helical" evidence="1">
    <location>
        <begin position="6"/>
        <end position="28"/>
    </location>
</feature>
<accession>A0A8J8CGP0</accession>
<reference evidence="2" key="1">
    <citation type="submission" date="2021-05" db="EMBL/GenBank/DDBJ databases">
        <title>Genomic insights into ecological role and evolution of a novel Thermoplasmata order Candidatus Sysuiplasmatales.</title>
        <authorList>
            <person name="Yuan Y."/>
        </authorList>
    </citation>
    <scope>NUCLEOTIDE SEQUENCE</scope>
    <source>
        <strain evidence="2">TUT19-bin139</strain>
    </source>
</reference>
<protein>
    <submittedName>
        <fullName evidence="2">Uncharacterized protein</fullName>
    </submittedName>
</protein>
<keyword evidence="1" id="KW-0812">Transmembrane</keyword>
<dbReference type="EMBL" id="JAHEAC010000074">
    <property type="protein sequence ID" value="MBX8644561.1"/>
    <property type="molecule type" value="Genomic_DNA"/>
</dbReference>
<feature type="non-terminal residue" evidence="2">
    <location>
        <position position="85"/>
    </location>
</feature>
<comment type="caution">
    <text evidence="2">The sequence shown here is derived from an EMBL/GenBank/DDBJ whole genome shotgun (WGS) entry which is preliminary data.</text>
</comment>
<organism evidence="2 3">
    <name type="scientific">Candidatus Sysuiplasma superficiale</name>
    <dbReference type="NCBI Taxonomy" id="2823368"/>
    <lineage>
        <taxon>Archaea</taxon>
        <taxon>Methanobacteriati</taxon>
        <taxon>Thermoplasmatota</taxon>
        <taxon>Thermoplasmata</taxon>
        <taxon>Candidatus Sysuiplasmatales</taxon>
        <taxon>Candidatus Sysuiplasmataceae</taxon>
        <taxon>Candidatus Sysuiplasma</taxon>
    </lineage>
</organism>
<keyword evidence="1" id="KW-0472">Membrane</keyword>